<gene>
    <name evidence="1" type="ORF">BBD32_02305</name>
</gene>
<proteinExistence type="predicted"/>
<dbReference type="AlphaFoldDB" id="A0AAU8VBT5"/>
<organism evidence="1 2">
    <name type="scientific">Elizabethkingia anophelis</name>
    <dbReference type="NCBI Taxonomy" id="1117645"/>
    <lineage>
        <taxon>Bacteria</taxon>
        <taxon>Pseudomonadati</taxon>
        <taxon>Bacteroidota</taxon>
        <taxon>Flavobacteriia</taxon>
        <taxon>Flavobacteriales</taxon>
        <taxon>Weeksellaceae</taxon>
        <taxon>Elizabethkingia</taxon>
    </lineage>
</organism>
<sequence length="84" mass="9423">MSKIKRITSTDFGGQYMPEISSDFAILKTTPIQVHDIAKTLGFIKVPTPLHRPEFNSLFQAGFQKICTSAKELNNNICEKTTSF</sequence>
<dbReference type="Proteomes" id="UP000190848">
    <property type="component" value="Chromosome"/>
</dbReference>
<accession>A0AAU8VBT5</accession>
<reference evidence="1 2" key="1">
    <citation type="submission" date="2016-07" db="EMBL/GenBank/DDBJ databases">
        <title>Revisiting the taxonomy of the Elizabethkingia Genus using Whole-Genome Sequencing, Optical Mapping, and MALDI-TOF, along with proposal of three novel Elizabethkingia species: Elizabethkingia bruuniana sp. nov., Elizabethkingia ursingii sp. nov., and Elizabethkingia occulta sp. nov.</title>
        <authorList>
            <person name="Nicholson A.C."/>
        </authorList>
    </citation>
    <scope>NUCLEOTIDE SEQUENCE [LARGE SCALE GENOMIC DNA]</scope>
    <source>
        <strain evidence="1 2">F3201</strain>
    </source>
</reference>
<evidence type="ECO:0000313" key="1">
    <source>
        <dbReference type="EMBL" id="AQX00375.1"/>
    </source>
</evidence>
<evidence type="ECO:0000313" key="2">
    <source>
        <dbReference type="Proteomes" id="UP000190848"/>
    </source>
</evidence>
<dbReference type="EMBL" id="CP016374">
    <property type="protein sequence ID" value="AQX00375.1"/>
    <property type="molecule type" value="Genomic_DNA"/>
</dbReference>
<name>A0AAU8VBT5_9FLAO</name>
<dbReference type="RefSeq" id="WP_239001278.1">
    <property type="nucleotide sequence ID" value="NZ_CP016374.1"/>
</dbReference>
<protein>
    <submittedName>
        <fullName evidence="1">Uncharacterized protein</fullName>
    </submittedName>
</protein>